<dbReference type="SUPFAM" id="SSF51905">
    <property type="entry name" value="FAD/NAD(P)-binding domain"/>
    <property type="match status" value="1"/>
</dbReference>
<dbReference type="SUPFAM" id="SSF54373">
    <property type="entry name" value="FAD-linked reductases, C-terminal domain"/>
    <property type="match status" value="1"/>
</dbReference>
<comment type="similarity">
    <text evidence="1">Belongs to the paxM FAD-dependent monooxygenase family.</text>
</comment>
<dbReference type="InterPro" id="IPR023375">
    <property type="entry name" value="ADC_dom_sf"/>
</dbReference>
<evidence type="ECO:0000256" key="4">
    <source>
        <dbReference type="ARBA" id="ARBA00023002"/>
    </source>
</evidence>
<comment type="caution">
    <text evidence="7">The sequence shown here is derived from an EMBL/GenBank/DDBJ whole genome shotgun (WGS) entry which is preliminary data.</text>
</comment>
<protein>
    <recommendedName>
        <fullName evidence="6">FAD-binding domain-containing protein</fullName>
    </recommendedName>
</protein>
<dbReference type="InterPro" id="IPR002938">
    <property type="entry name" value="FAD-bd"/>
</dbReference>
<dbReference type="Gene3D" id="2.40.400.10">
    <property type="entry name" value="Acetoacetate decarboxylase-like"/>
    <property type="match status" value="1"/>
</dbReference>
<dbReference type="EMBL" id="JBBWRZ010000005">
    <property type="protein sequence ID" value="KAK8235548.1"/>
    <property type="molecule type" value="Genomic_DNA"/>
</dbReference>
<dbReference type="InterPro" id="IPR036188">
    <property type="entry name" value="FAD/NAD-bd_sf"/>
</dbReference>
<keyword evidence="8" id="KW-1185">Reference proteome</keyword>
<dbReference type="SUPFAM" id="SSF160104">
    <property type="entry name" value="Acetoacetate decarboxylase-like"/>
    <property type="match status" value="1"/>
</dbReference>
<name>A0ABR1YQ18_9PEZI</name>
<evidence type="ECO:0000313" key="7">
    <source>
        <dbReference type="EMBL" id="KAK8235548.1"/>
    </source>
</evidence>
<organism evidence="7 8">
    <name type="scientific">Phyllosticta capitalensis</name>
    <dbReference type="NCBI Taxonomy" id="121624"/>
    <lineage>
        <taxon>Eukaryota</taxon>
        <taxon>Fungi</taxon>
        <taxon>Dikarya</taxon>
        <taxon>Ascomycota</taxon>
        <taxon>Pezizomycotina</taxon>
        <taxon>Dothideomycetes</taxon>
        <taxon>Dothideomycetes incertae sedis</taxon>
        <taxon>Botryosphaeriales</taxon>
        <taxon>Phyllostictaceae</taxon>
        <taxon>Phyllosticta</taxon>
    </lineage>
</organism>
<dbReference type="Proteomes" id="UP001492380">
    <property type="component" value="Unassembled WGS sequence"/>
</dbReference>
<evidence type="ECO:0000256" key="1">
    <source>
        <dbReference type="ARBA" id="ARBA00007992"/>
    </source>
</evidence>
<reference evidence="7 8" key="1">
    <citation type="submission" date="2024-04" db="EMBL/GenBank/DDBJ databases">
        <title>Phyllosticta paracitricarpa is synonymous to the EU quarantine fungus P. citricarpa based on phylogenomic analyses.</title>
        <authorList>
            <consortium name="Lawrence Berkeley National Laboratory"/>
            <person name="Van Ingen-Buijs V.A."/>
            <person name="Van Westerhoven A.C."/>
            <person name="Haridas S."/>
            <person name="Skiadas P."/>
            <person name="Martin F."/>
            <person name="Groenewald J.Z."/>
            <person name="Crous P.W."/>
            <person name="Seidl M.F."/>
        </authorList>
    </citation>
    <scope>NUCLEOTIDE SEQUENCE [LARGE SCALE GENOMIC DNA]</scope>
    <source>
        <strain evidence="7 8">CBS 123374</strain>
    </source>
</reference>
<dbReference type="Gene3D" id="3.50.50.60">
    <property type="entry name" value="FAD/NAD(P)-binding domain"/>
    <property type="match status" value="1"/>
</dbReference>
<keyword evidence="5" id="KW-0503">Monooxygenase</keyword>
<keyword evidence="4" id="KW-0560">Oxidoreductase</keyword>
<accession>A0ABR1YQ18</accession>
<dbReference type="InterPro" id="IPR050493">
    <property type="entry name" value="FAD-dep_Monooxygenase_BioMet"/>
</dbReference>
<evidence type="ECO:0000313" key="8">
    <source>
        <dbReference type="Proteomes" id="UP001492380"/>
    </source>
</evidence>
<evidence type="ECO:0000259" key="6">
    <source>
        <dbReference type="Pfam" id="PF01494"/>
    </source>
</evidence>
<evidence type="ECO:0000256" key="5">
    <source>
        <dbReference type="ARBA" id="ARBA00023033"/>
    </source>
</evidence>
<dbReference type="PANTHER" id="PTHR13789:SF261">
    <property type="entry name" value="HYDROXYLASE, PUTATIVE (AFU_ORTHOLOGUE AFUA_7G00590)-RELATED"/>
    <property type="match status" value="1"/>
</dbReference>
<keyword evidence="2" id="KW-0285">Flavoprotein</keyword>
<sequence>MSYHGKFGDLNGLTNGDFINGSNNGSSHTNGTTEGGLKILIAGAGIGGLTAAIYLRRAGHKVTIFEQSAFANELGAAVHLAPNTNGVLRRIGLRAEEFGAVETKFVADYDASGKLIRSFNTAGVSQLFQHKWLLCHRVHLHERLMQKATAPTDLENHGIPAEVLTSSRIVDVDPQAATVTLDSGDVFQGHAVIGADGVHSRTRSTIPGGDVKAFGSGKSAYRFLVSRKAALEDPRTKKYAEQPGQLVICYDKDRRVVIYPCANNEQLNFVCIHPTEESGAKKEAGAEYNQVGHKSKLLEIYKSFDSDLLALLDKAQEETLKVWELLDLLPLETWINDKLALLGDAAHPFLPHQGQGAGQAIEDAAALGVVLPKGTKPEDVPQRLELFFKFRYERATNIQSFSREMGKDQTAEDINMQAHMEYNFGHDEWDSATDKFRRWKWAQNPNLYWRMPIAFGPMPGPRQDHYGNPRKATHSTATTAAIKFKTSRTVLQNLFPTTQFRFRSPGTVAYCSFSQTTLDKMDWLGGGGYRHFGLYVHGVQYFKKDGSVIDGTYMPLLFESLTDPIVSGREELGMPKLYCAIDIYRRHSSYRLQTSWQGATFGEMALEDLHEVDVGSEKGTIGGEADDGIIVYRYLPQVHNRGHAAEEHAVFVPHAEESKVVPTTVKKIWKAGRASVKFDPKDWNELPTLHHVIDRLAEIPVYEVVGAKVVESQGVPDVSSAKRVDEGVVLKG</sequence>
<dbReference type="PANTHER" id="PTHR13789">
    <property type="entry name" value="MONOOXYGENASE"/>
    <property type="match status" value="1"/>
</dbReference>
<evidence type="ECO:0000256" key="3">
    <source>
        <dbReference type="ARBA" id="ARBA00022827"/>
    </source>
</evidence>
<dbReference type="Pfam" id="PF01494">
    <property type="entry name" value="FAD_binding_3"/>
    <property type="match status" value="1"/>
</dbReference>
<gene>
    <name evidence="7" type="ORF">HDK90DRAFT_249384</name>
</gene>
<feature type="domain" description="FAD-binding" evidence="6">
    <location>
        <begin position="38"/>
        <end position="395"/>
    </location>
</feature>
<dbReference type="PRINTS" id="PR00420">
    <property type="entry name" value="RNGMNOXGNASE"/>
</dbReference>
<dbReference type="Pfam" id="PF06314">
    <property type="entry name" value="ADC"/>
    <property type="match status" value="1"/>
</dbReference>
<keyword evidence="3" id="KW-0274">FAD</keyword>
<evidence type="ECO:0000256" key="2">
    <source>
        <dbReference type="ARBA" id="ARBA00022630"/>
    </source>
</evidence>
<proteinExistence type="inferred from homology"/>
<dbReference type="InterPro" id="IPR010451">
    <property type="entry name" value="Acetoacetate_decarboxylase"/>
</dbReference>